<dbReference type="GO" id="GO:0005886">
    <property type="term" value="C:plasma membrane"/>
    <property type="evidence" value="ECO:0007669"/>
    <property type="project" value="UniProtKB-SubCell"/>
</dbReference>
<feature type="non-terminal residue" evidence="7">
    <location>
        <position position="234"/>
    </location>
</feature>
<organism evidence="7">
    <name type="scientific">marine metagenome</name>
    <dbReference type="NCBI Taxonomy" id="408172"/>
    <lineage>
        <taxon>unclassified sequences</taxon>
        <taxon>metagenomes</taxon>
        <taxon>ecological metagenomes</taxon>
    </lineage>
</organism>
<protein>
    <recommendedName>
        <fullName evidence="8">Polysaccharide biosynthesis protein C-terminal domain-containing protein</fullName>
    </recommendedName>
</protein>
<gene>
    <name evidence="7" type="ORF">METZ01_LOCUS501509</name>
</gene>
<dbReference type="EMBL" id="UINC01220650">
    <property type="protein sequence ID" value="SVE48655.1"/>
    <property type="molecule type" value="Genomic_DNA"/>
</dbReference>
<feature type="transmembrane region" description="Helical" evidence="6">
    <location>
        <begin position="167"/>
        <end position="189"/>
    </location>
</feature>
<evidence type="ECO:0008006" key="8">
    <source>
        <dbReference type="Google" id="ProtNLM"/>
    </source>
</evidence>
<evidence type="ECO:0000256" key="6">
    <source>
        <dbReference type="SAM" id="Phobius"/>
    </source>
</evidence>
<feature type="transmembrane region" description="Helical" evidence="6">
    <location>
        <begin position="12"/>
        <end position="28"/>
    </location>
</feature>
<dbReference type="AlphaFoldDB" id="A0A383DWS2"/>
<name>A0A383DWS2_9ZZZZ</name>
<reference evidence="7" key="1">
    <citation type="submission" date="2018-05" db="EMBL/GenBank/DDBJ databases">
        <authorList>
            <person name="Lanie J.A."/>
            <person name="Ng W.-L."/>
            <person name="Kazmierczak K.M."/>
            <person name="Andrzejewski T.M."/>
            <person name="Davidsen T.M."/>
            <person name="Wayne K.J."/>
            <person name="Tettelin H."/>
            <person name="Glass J.I."/>
            <person name="Rusch D."/>
            <person name="Podicherti R."/>
            <person name="Tsui H.-C.T."/>
            <person name="Winkler M.E."/>
        </authorList>
    </citation>
    <scope>NUCLEOTIDE SEQUENCE</scope>
</reference>
<evidence type="ECO:0000313" key="7">
    <source>
        <dbReference type="EMBL" id="SVE48655.1"/>
    </source>
</evidence>
<feature type="transmembrane region" description="Helical" evidence="6">
    <location>
        <begin position="201"/>
        <end position="226"/>
    </location>
</feature>
<dbReference type="PANTHER" id="PTHR30250">
    <property type="entry name" value="PST FAMILY PREDICTED COLANIC ACID TRANSPORTER"/>
    <property type="match status" value="1"/>
</dbReference>
<evidence type="ECO:0000256" key="4">
    <source>
        <dbReference type="ARBA" id="ARBA00022989"/>
    </source>
</evidence>
<feature type="transmembrane region" description="Helical" evidence="6">
    <location>
        <begin position="136"/>
        <end position="155"/>
    </location>
</feature>
<feature type="transmembrane region" description="Helical" evidence="6">
    <location>
        <begin position="104"/>
        <end position="124"/>
    </location>
</feature>
<sequence>KKFSTYSILQALQKVLVIILGLIAIHLFSYEGLIFALAFSYLIFIIGTFRILKETKFDWNLLKQKWKFIANNYLMRVLGSLGNQVDKILVMPLLGAAILGNYSLGLQVLVVCNSISTIIFKFILPYDSTNVSTQQVKKYLIIISIGIAALGYFLLPEIMPILFPEYSGATHAIQILVLEVIPSSFLVIFSSKFLSLEKTGILLVSNGVALTTMIVGVISLGTIYGITGLFLTMV</sequence>
<keyword evidence="5 6" id="KW-0472">Membrane</keyword>
<feature type="non-terminal residue" evidence="7">
    <location>
        <position position="1"/>
    </location>
</feature>
<evidence type="ECO:0000256" key="3">
    <source>
        <dbReference type="ARBA" id="ARBA00022692"/>
    </source>
</evidence>
<evidence type="ECO:0000256" key="2">
    <source>
        <dbReference type="ARBA" id="ARBA00022475"/>
    </source>
</evidence>
<keyword evidence="2" id="KW-1003">Cell membrane</keyword>
<keyword evidence="4 6" id="KW-1133">Transmembrane helix</keyword>
<evidence type="ECO:0000256" key="5">
    <source>
        <dbReference type="ARBA" id="ARBA00023136"/>
    </source>
</evidence>
<feature type="transmembrane region" description="Helical" evidence="6">
    <location>
        <begin position="34"/>
        <end position="52"/>
    </location>
</feature>
<proteinExistence type="predicted"/>
<accession>A0A383DWS2</accession>
<keyword evidence="3 6" id="KW-0812">Transmembrane</keyword>
<dbReference type="PANTHER" id="PTHR30250:SF28">
    <property type="entry name" value="POLYSACCHARIDE BIOSYNTHESIS PROTEIN"/>
    <property type="match status" value="1"/>
</dbReference>
<evidence type="ECO:0000256" key="1">
    <source>
        <dbReference type="ARBA" id="ARBA00004651"/>
    </source>
</evidence>
<dbReference type="InterPro" id="IPR050833">
    <property type="entry name" value="Poly_Biosynth_Transport"/>
</dbReference>
<comment type="subcellular location">
    <subcellularLocation>
        <location evidence="1">Cell membrane</location>
        <topology evidence="1">Multi-pass membrane protein</topology>
    </subcellularLocation>
</comment>
<feature type="transmembrane region" description="Helical" evidence="6">
    <location>
        <begin position="73"/>
        <end position="98"/>
    </location>
</feature>